<dbReference type="SUPFAM" id="SSF53474">
    <property type="entry name" value="alpha/beta-Hydrolases"/>
    <property type="match status" value="1"/>
</dbReference>
<dbReference type="GeneID" id="85445902"/>
<keyword evidence="2" id="KW-1185">Reference proteome</keyword>
<reference evidence="1" key="1">
    <citation type="submission" date="2021-06" db="EMBL/GenBank/DDBJ databases">
        <title>Comparative genomics, transcriptomics and evolutionary studies reveal genomic signatures of adaptation to plant cell wall in hemibiotrophic fungi.</title>
        <authorList>
            <consortium name="DOE Joint Genome Institute"/>
            <person name="Baroncelli R."/>
            <person name="Diaz J.F."/>
            <person name="Benocci T."/>
            <person name="Peng M."/>
            <person name="Battaglia E."/>
            <person name="Haridas S."/>
            <person name="Andreopoulos W."/>
            <person name="Labutti K."/>
            <person name="Pangilinan J."/>
            <person name="Floch G.L."/>
            <person name="Makela M.R."/>
            <person name="Henrissat B."/>
            <person name="Grigoriev I.V."/>
            <person name="Crouch J.A."/>
            <person name="De Vries R.P."/>
            <person name="Sukno S.A."/>
            <person name="Thon M.R."/>
        </authorList>
    </citation>
    <scope>NUCLEOTIDE SEQUENCE</scope>
    <source>
        <strain evidence="1">CBS 125086</strain>
    </source>
</reference>
<evidence type="ECO:0000313" key="1">
    <source>
        <dbReference type="EMBL" id="KAK1572991.1"/>
    </source>
</evidence>
<organism evidence="1 2">
    <name type="scientific">Colletotrichum navitas</name>
    <dbReference type="NCBI Taxonomy" id="681940"/>
    <lineage>
        <taxon>Eukaryota</taxon>
        <taxon>Fungi</taxon>
        <taxon>Dikarya</taxon>
        <taxon>Ascomycota</taxon>
        <taxon>Pezizomycotina</taxon>
        <taxon>Sordariomycetes</taxon>
        <taxon>Hypocreomycetidae</taxon>
        <taxon>Glomerellales</taxon>
        <taxon>Glomerellaceae</taxon>
        <taxon>Colletotrichum</taxon>
        <taxon>Colletotrichum graminicola species complex</taxon>
    </lineage>
</organism>
<accession>A0AAD8PNI0</accession>
<dbReference type="Proteomes" id="UP001230504">
    <property type="component" value="Unassembled WGS sequence"/>
</dbReference>
<sequence length="210" mass="23307">MGPEYRPSPAPFKHVFELRDSTNTILHAMRRSQPTPESVREIRIPSASHNVAGDVEIYALDIKRMVESSGMPFFAVEYRLAPEFPGGVAAEVLFHGQRNLSAHAAAWNVNARAVLGEEAGRPESEVPLYVAPGRAGVEDLLGLPKTYVGVSSLDLFRDECMNFVGRLARADVEGRVVRHSICFAGVTSTVLTMFQLLFHRCRQQQPTFIR</sequence>
<dbReference type="EMBL" id="JAHLJV010000101">
    <property type="protein sequence ID" value="KAK1572991.1"/>
    <property type="molecule type" value="Genomic_DNA"/>
</dbReference>
<evidence type="ECO:0000313" key="2">
    <source>
        <dbReference type="Proteomes" id="UP001230504"/>
    </source>
</evidence>
<protein>
    <submittedName>
        <fullName evidence="1">Uncharacterized protein</fullName>
    </submittedName>
</protein>
<dbReference type="InterPro" id="IPR029058">
    <property type="entry name" value="AB_hydrolase_fold"/>
</dbReference>
<dbReference type="AlphaFoldDB" id="A0AAD8PNI0"/>
<comment type="caution">
    <text evidence="1">The sequence shown here is derived from an EMBL/GenBank/DDBJ whole genome shotgun (WGS) entry which is preliminary data.</text>
</comment>
<dbReference type="RefSeq" id="XP_060408708.1">
    <property type="nucleotide sequence ID" value="XM_060561662.1"/>
</dbReference>
<gene>
    <name evidence="1" type="ORF">LY79DRAFT_594200</name>
</gene>
<proteinExistence type="predicted"/>
<dbReference type="Gene3D" id="3.40.50.1820">
    <property type="entry name" value="alpha/beta hydrolase"/>
    <property type="match status" value="2"/>
</dbReference>
<name>A0AAD8PNI0_9PEZI</name>